<keyword evidence="1" id="KW-0479">Metal-binding</keyword>
<evidence type="ECO:0000256" key="1">
    <source>
        <dbReference type="ARBA" id="ARBA00023014"/>
    </source>
</evidence>
<dbReference type="Proteomes" id="UP001165427">
    <property type="component" value="Unassembled WGS sequence"/>
</dbReference>
<reference evidence="4" key="1">
    <citation type="submission" date="2022-04" db="EMBL/GenBank/DDBJ databases">
        <title>Desulfatitalea alkaliphila sp. nov., a novel anaerobic sulfate-reducing bacterium isolated from terrestrial mud volcano, Taman Peninsula, Russia.</title>
        <authorList>
            <person name="Khomyakova M.A."/>
            <person name="Merkel A.Y."/>
            <person name="Slobodkin A.I."/>
        </authorList>
    </citation>
    <scope>NUCLEOTIDE SEQUENCE</scope>
    <source>
        <strain evidence="4">M08but</strain>
    </source>
</reference>
<proteinExistence type="predicted"/>
<organism evidence="4 5">
    <name type="scientific">Desulfatitalea alkaliphila</name>
    <dbReference type="NCBI Taxonomy" id="2929485"/>
    <lineage>
        <taxon>Bacteria</taxon>
        <taxon>Pseudomonadati</taxon>
        <taxon>Thermodesulfobacteriota</taxon>
        <taxon>Desulfobacteria</taxon>
        <taxon>Desulfobacterales</taxon>
        <taxon>Desulfosarcinaceae</taxon>
        <taxon>Desulfatitalea</taxon>
    </lineage>
</organism>
<keyword evidence="1" id="KW-0408">Iron</keyword>
<dbReference type="AlphaFoldDB" id="A0AA41R3X4"/>
<keyword evidence="5" id="KW-1185">Reference proteome</keyword>
<keyword evidence="2" id="KW-1133">Transmembrane helix</keyword>
<evidence type="ECO:0000259" key="3">
    <source>
        <dbReference type="Pfam" id="PF04015"/>
    </source>
</evidence>
<protein>
    <submittedName>
        <fullName evidence="4">DUF362 domain-containing protein</fullName>
    </submittedName>
</protein>
<evidence type="ECO:0000256" key="2">
    <source>
        <dbReference type="SAM" id="Phobius"/>
    </source>
</evidence>
<dbReference type="Pfam" id="PF04015">
    <property type="entry name" value="DUF362"/>
    <property type="match status" value="1"/>
</dbReference>
<evidence type="ECO:0000313" key="4">
    <source>
        <dbReference type="EMBL" id="MCJ8501894.1"/>
    </source>
</evidence>
<sequence length="333" mass="35761">MNRPSEHNNTLQDRRAFLRRLACSALGIVGAGALGLAFWDRQGPLPEAARALAAPIPDFSLPEQAGKVALVRGISDRIRGVELAFQALGGLEGFIRPGDHVLLKVNAAFALPPALCATTHPDLVTRVSQLCLQAGADRVWVTDNPINDPASCFALTGIDAAARAAGARVLLPTEDRFAPYTVPGADLIRHWPTLTAPLQRVNKVIGLAPVKDHHRSGASMTLKNWYGLLGGRRNIFHQQIHTIITELAMMIKPTLVILDGTMSMMHNGPTGGSLDDLKPTYTLIAGTDGVAVDAMGAELLERTLDHLPHLRMAEEKGVGTVDYESLKPEVVTI</sequence>
<comment type="caution">
    <text evidence="4">The sequence shown here is derived from an EMBL/GenBank/DDBJ whole genome shotgun (WGS) entry which is preliminary data.</text>
</comment>
<evidence type="ECO:0000313" key="5">
    <source>
        <dbReference type="Proteomes" id="UP001165427"/>
    </source>
</evidence>
<feature type="domain" description="DUF362" evidence="3">
    <location>
        <begin position="101"/>
        <end position="297"/>
    </location>
</feature>
<dbReference type="InterPro" id="IPR007160">
    <property type="entry name" value="DUF362"/>
</dbReference>
<keyword evidence="1" id="KW-0411">Iron-sulfur</keyword>
<accession>A0AA41R3X4</accession>
<name>A0AA41R3X4_9BACT</name>
<dbReference type="EMBL" id="JALJRB010000018">
    <property type="protein sequence ID" value="MCJ8501894.1"/>
    <property type="molecule type" value="Genomic_DNA"/>
</dbReference>
<dbReference type="RefSeq" id="WP_246911253.1">
    <property type="nucleotide sequence ID" value="NZ_JALJRB010000018.1"/>
</dbReference>
<keyword evidence="2" id="KW-0472">Membrane</keyword>
<feature type="transmembrane region" description="Helical" evidence="2">
    <location>
        <begin position="21"/>
        <end position="39"/>
    </location>
</feature>
<keyword evidence="2" id="KW-0812">Transmembrane</keyword>
<dbReference type="InterPro" id="IPR006311">
    <property type="entry name" value="TAT_signal"/>
</dbReference>
<dbReference type="GO" id="GO:0051536">
    <property type="term" value="F:iron-sulfur cluster binding"/>
    <property type="evidence" value="ECO:0007669"/>
    <property type="project" value="UniProtKB-KW"/>
</dbReference>
<dbReference type="PROSITE" id="PS51318">
    <property type="entry name" value="TAT"/>
    <property type="match status" value="1"/>
</dbReference>
<gene>
    <name evidence="4" type="ORF">MRX98_15020</name>
</gene>